<dbReference type="GO" id="GO:0000150">
    <property type="term" value="F:DNA strand exchange activity"/>
    <property type="evidence" value="ECO:0007669"/>
    <property type="project" value="InterPro"/>
</dbReference>
<evidence type="ECO:0000259" key="3">
    <source>
        <dbReference type="PROSITE" id="PS51737"/>
    </source>
</evidence>
<dbReference type="InterPro" id="IPR011109">
    <property type="entry name" value="DNA_bind_recombinase_dom"/>
</dbReference>
<feature type="domain" description="Recombinase" evidence="3">
    <location>
        <begin position="173"/>
        <end position="297"/>
    </location>
</feature>
<reference evidence="4 5" key="1">
    <citation type="submission" date="2014-04" db="EMBL/GenBank/DDBJ databases">
        <title>Draft genome sequence of Bacillus azotoformans MEV2011, a (co-) denitrifying strain unable to grow in the presence of oxygen.</title>
        <authorList>
            <person name="Nielsen M."/>
            <person name="Schreiber L."/>
            <person name="Finster K."/>
            <person name="Schramm A."/>
        </authorList>
    </citation>
    <scope>NUCLEOTIDE SEQUENCE [LARGE SCALE GENOMIC DNA]</scope>
    <source>
        <strain evidence="4 5">MEV2011</strain>
    </source>
</reference>
<organism evidence="4 5">
    <name type="scientific">Schinkia azotoformans MEV2011</name>
    <dbReference type="NCBI Taxonomy" id="1348973"/>
    <lineage>
        <taxon>Bacteria</taxon>
        <taxon>Bacillati</taxon>
        <taxon>Bacillota</taxon>
        <taxon>Bacilli</taxon>
        <taxon>Bacillales</taxon>
        <taxon>Bacillaceae</taxon>
        <taxon>Calidifontibacillus/Schinkia group</taxon>
        <taxon>Schinkia</taxon>
    </lineage>
</organism>
<feature type="domain" description="Resolvase/invertase-type recombinase catalytic" evidence="2">
    <location>
        <begin position="19"/>
        <end position="166"/>
    </location>
</feature>
<evidence type="ECO:0000259" key="2">
    <source>
        <dbReference type="PROSITE" id="PS51736"/>
    </source>
</evidence>
<evidence type="ECO:0000313" key="5">
    <source>
        <dbReference type="Proteomes" id="UP000027936"/>
    </source>
</evidence>
<dbReference type="InterPro" id="IPR050639">
    <property type="entry name" value="SSR_resolvase"/>
</dbReference>
<protein>
    <submittedName>
        <fullName evidence="4">Site-specific recombinase, DNA invertase Pin</fullName>
    </submittedName>
</protein>
<accession>A0A072NQD3</accession>
<dbReference type="InterPro" id="IPR006119">
    <property type="entry name" value="Resolv_N"/>
</dbReference>
<sequence length="574" mass="66185">MRKVSKIEAKLPQLPERKKVAAYARVSEEKGRTLHSLSAQISFYSSYIQKHREWQYAGVYADEGISGTTDNRAEFRRLLEDCEQGKIDIILTKSISRFARNTVDLLETVRHLKELGIEVRFEKEGINSLSEDGELMLTLLASFAQEESRSTSENVKWAIRKKFQQGIPNSFNVYGYRWDGERFIVEPEEAKIVRLIFDNFLKGLSAEQTEVQLEEMGVKSYTGGHFSNTSIRAILRNEKYTGNMLLQKVFIPDHITHKSKNNDGELPQYWVEDSHEAIISLETYEKVQAEIARRRELGVFANKSINTTCFTSKVKCGNCGVSYRRSGKRQRKDSNTVYYVWICQTKDRKSSRECDSKTVPEKMLQKVSAQVLGLDEFDEDVFSEEIEKIVVNGKDELIFHFHDGEIITQHWKSTARTDWWIPEARAAKSAYSKMNPRSSGTITCYSGKIGCSKCGQNLRRNTSTRVSGEKAHHWRCPPHNNCGHSGLEENLLKSISADVLGIDEFDEAAFTDKVDRITVVSNEELIFHLKDGSKVTRQWQFKRRQPAWSEERKQRQSKKMTQVWRDKHEQSENS</sequence>
<evidence type="ECO:0000256" key="1">
    <source>
        <dbReference type="SAM" id="MobiDB-lite"/>
    </source>
</evidence>
<comment type="caution">
    <text evidence="4">The sequence shown here is derived from an EMBL/GenBank/DDBJ whole genome shotgun (WGS) entry which is preliminary data.</text>
</comment>
<evidence type="ECO:0000313" key="4">
    <source>
        <dbReference type="EMBL" id="KEF39656.1"/>
    </source>
</evidence>
<dbReference type="Pfam" id="PF07508">
    <property type="entry name" value="Recombinase"/>
    <property type="match status" value="1"/>
</dbReference>
<name>A0A072NQD3_SCHAZ</name>
<dbReference type="AlphaFoldDB" id="A0A072NQD3"/>
<dbReference type="PATRIC" id="fig|1348973.3.peg.645"/>
<dbReference type="PANTHER" id="PTHR30461">
    <property type="entry name" value="DNA-INVERTASE FROM LAMBDOID PROPHAGE"/>
    <property type="match status" value="1"/>
</dbReference>
<dbReference type="InterPro" id="IPR025827">
    <property type="entry name" value="Zn_ribbon_recom_dom"/>
</dbReference>
<gene>
    <name evidence="4" type="ORF">M670_00677</name>
</gene>
<dbReference type="InterPro" id="IPR036162">
    <property type="entry name" value="Resolvase-like_N_sf"/>
</dbReference>
<dbReference type="EMBL" id="JJRY01000002">
    <property type="protein sequence ID" value="KEF39656.1"/>
    <property type="molecule type" value="Genomic_DNA"/>
</dbReference>
<dbReference type="PROSITE" id="PS51736">
    <property type="entry name" value="RECOMBINASES_3"/>
    <property type="match status" value="1"/>
</dbReference>
<dbReference type="OrthoDB" id="9811097at2"/>
<dbReference type="CDD" id="cd00338">
    <property type="entry name" value="Ser_Recombinase"/>
    <property type="match status" value="1"/>
</dbReference>
<dbReference type="PANTHER" id="PTHR30461:SF23">
    <property type="entry name" value="DNA RECOMBINASE-RELATED"/>
    <property type="match status" value="1"/>
</dbReference>
<dbReference type="Pfam" id="PF00239">
    <property type="entry name" value="Resolvase"/>
    <property type="match status" value="1"/>
</dbReference>
<dbReference type="Pfam" id="PF13408">
    <property type="entry name" value="Zn_ribbon_recom"/>
    <property type="match status" value="1"/>
</dbReference>
<dbReference type="Proteomes" id="UP000027936">
    <property type="component" value="Unassembled WGS sequence"/>
</dbReference>
<dbReference type="Gene3D" id="3.90.1750.20">
    <property type="entry name" value="Putative Large Serine Recombinase, Chain B, Domain 2"/>
    <property type="match status" value="1"/>
</dbReference>
<dbReference type="InterPro" id="IPR038109">
    <property type="entry name" value="DNA_bind_recomb_sf"/>
</dbReference>
<dbReference type="SMART" id="SM00857">
    <property type="entry name" value="Resolvase"/>
    <property type="match status" value="1"/>
</dbReference>
<dbReference type="PROSITE" id="PS51737">
    <property type="entry name" value="RECOMBINASE_DNA_BIND"/>
    <property type="match status" value="1"/>
</dbReference>
<dbReference type="Gene3D" id="3.40.50.1390">
    <property type="entry name" value="Resolvase, N-terminal catalytic domain"/>
    <property type="match status" value="1"/>
</dbReference>
<dbReference type="GO" id="GO:0003677">
    <property type="term" value="F:DNA binding"/>
    <property type="evidence" value="ECO:0007669"/>
    <property type="project" value="InterPro"/>
</dbReference>
<proteinExistence type="predicted"/>
<feature type="region of interest" description="Disordered" evidence="1">
    <location>
        <begin position="542"/>
        <end position="574"/>
    </location>
</feature>
<feature type="compositionally biased region" description="Basic and acidic residues" evidence="1">
    <location>
        <begin position="564"/>
        <end position="574"/>
    </location>
</feature>
<dbReference type="SUPFAM" id="SSF53041">
    <property type="entry name" value="Resolvase-like"/>
    <property type="match status" value="1"/>
</dbReference>